<dbReference type="Gene3D" id="3.30.200.20">
    <property type="entry name" value="Phosphorylase Kinase, domain 1"/>
    <property type="match status" value="1"/>
</dbReference>
<proteinExistence type="predicted"/>
<evidence type="ECO:0000313" key="1">
    <source>
        <dbReference type="EMBL" id="CAB4691940.1"/>
    </source>
</evidence>
<dbReference type="InterPro" id="IPR011009">
    <property type="entry name" value="Kinase-like_dom_sf"/>
</dbReference>
<sequence>MYPAYVTKGTQEWEELYGARLNKISILQNRTNIFELAGGLTNTNLAIDTPTGRFVARMSSNESSALAIDRESEYRNSCIAAEVGIGAPVHDYLPGEGVLVIGFLEGRTYGPSDVKENLPRIAESLRVLHSAPPFVREFNMIDIQQRYLATVQEKGFRIPESYLSYQPHLARLVAALAVLDEGTVPCNNDLLPGNFIDDGSKIWLIDYEYSGNNDACFELGNVWSEASLSFEYLQPLVDAYYGKHRPEKFARAWLLALLAKYGWMLWASIQDSISTMDFDFWGWGMEKYERAESDFNSPRFEQMLEAVTRPS</sequence>
<dbReference type="GO" id="GO:0004305">
    <property type="term" value="F:ethanolamine kinase activity"/>
    <property type="evidence" value="ECO:0007669"/>
    <property type="project" value="TreeGrafter"/>
</dbReference>
<dbReference type="Pfam" id="PF01633">
    <property type="entry name" value="Choline_kinase"/>
    <property type="match status" value="1"/>
</dbReference>
<dbReference type="PANTHER" id="PTHR22603">
    <property type="entry name" value="CHOLINE/ETHANOALAMINE KINASE"/>
    <property type="match status" value="1"/>
</dbReference>
<dbReference type="EMBL" id="CAEZXN010000010">
    <property type="protein sequence ID" value="CAB4691940.1"/>
    <property type="molecule type" value="Genomic_DNA"/>
</dbReference>
<dbReference type="GO" id="GO:0006646">
    <property type="term" value="P:phosphatidylethanolamine biosynthetic process"/>
    <property type="evidence" value="ECO:0007669"/>
    <property type="project" value="TreeGrafter"/>
</dbReference>
<gene>
    <name evidence="1" type="ORF">UFOPK2423_00639</name>
</gene>
<dbReference type="CDD" id="cd05151">
    <property type="entry name" value="ChoK-like"/>
    <property type="match status" value="1"/>
</dbReference>
<organism evidence="1">
    <name type="scientific">freshwater metagenome</name>
    <dbReference type="NCBI Taxonomy" id="449393"/>
    <lineage>
        <taxon>unclassified sequences</taxon>
        <taxon>metagenomes</taxon>
        <taxon>ecological metagenomes</taxon>
    </lineage>
</organism>
<dbReference type="SUPFAM" id="SSF56112">
    <property type="entry name" value="Protein kinase-like (PK-like)"/>
    <property type="match status" value="1"/>
</dbReference>
<dbReference type="GO" id="GO:0005737">
    <property type="term" value="C:cytoplasm"/>
    <property type="evidence" value="ECO:0007669"/>
    <property type="project" value="TreeGrafter"/>
</dbReference>
<reference evidence="1" key="1">
    <citation type="submission" date="2020-05" db="EMBL/GenBank/DDBJ databases">
        <authorList>
            <person name="Chiriac C."/>
            <person name="Salcher M."/>
            <person name="Ghai R."/>
            <person name="Kavagutti S V."/>
        </authorList>
    </citation>
    <scope>NUCLEOTIDE SEQUENCE</scope>
</reference>
<dbReference type="AlphaFoldDB" id="A0A6J6NYB3"/>
<dbReference type="PANTHER" id="PTHR22603:SF66">
    <property type="entry name" value="ETHANOLAMINE KINASE"/>
    <property type="match status" value="1"/>
</dbReference>
<protein>
    <submittedName>
        <fullName evidence="1">Unannotated protein</fullName>
    </submittedName>
</protein>
<dbReference type="Gene3D" id="3.90.1200.10">
    <property type="match status" value="1"/>
</dbReference>
<accession>A0A6J6NYB3</accession>
<name>A0A6J6NYB3_9ZZZZ</name>